<keyword evidence="4" id="KW-1185">Reference proteome</keyword>
<feature type="domain" description="BON" evidence="1">
    <location>
        <begin position="211"/>
        <end position="278"/>
    </location>
</feature>
<dbReference type="InterPro" id="IPR007055">
    <property type="entry name" value="BON_dom"/>
</dbReference>
<dbReference type="Gene3D" id="3.90.50.10">
    <property type="entry name" value="Photosynthetic Reaction Center, subunit H, domain 2"/>
    <property type="match status" value="1"/>
</dbReference>
<organism evidence="2 4">
    <name type="scientific">Ardenticatena maritima</name>
    <dbReference type="NCBI Taxonomy" id="872965"/>
    <lineage>
        <taxon>Bacteria</taxon>
        <taxon>Bacillati</taxon>
        <taxon>Chloroflexota</taxon>
        <taxon>Ardenticatenia</taxon>
        <taxon>Ardenticatenales</taxon>
        <taxon>Ardenticatenaceae</taxon>
        <taxon>Ardenticatena</taxon>
    </lineage>
</organism>
<proteinExistence type="predicted"/>
<dbReference type="InterPro" id="IPR027275">
    <property type="entry name" value="PRC-brl_dom"/>
</dbReference>
<evidence type="ECO:0000313" key="5">
    <source>
        <dbReference type="Proteomes" id="UP000050502"/>
    </source>
</evidence>
<dbReference type="PANTHER" id="PTHR34606">
    <property type="entry name" value="BON DOMAIN-CONTAINING PROTEIN"/>
    <property type="match status" value="1"/>
</dbReference>
<dbReference type="GO" id="GO:0030077">
    <property type="term" value="C:plasma membrane light-harvesting complex"/>
    <property type="evidence" value="ECO:0007669"/>
    <property type="project" value="InterPro"/>
</dbReference>
<dbReference type="GO" id="GO:0019684">
    <property type="term" value="P:photosynthesis, light reaction"/>
    <property type="evidence" value="ECO:0007669"/>
    <property type="project" value="InterPro"/>
</dbReference>
<dbReference type="SUPFAM" id="SSF50346">
    <property type="entry name" value="PRC-barrel domain"/>
    <property type="match status" value="2"/>
</dbReference>
<dbReference type="PANTHER" id="PTHR34606:SF15">
    <property type="entry name" value="BON DOMAIN-CONTAINING PROTEIN"/>
    <property type="match status" value="1"/>
</dbReference>
<evidence type="ECO:0000313" key="4">
    <source>
        <dbReference type="Proteomes" id="UP000037784"/>
    </source>
</evidence>
<dbReference type="Gene3D" id="3.30.1340.30">
    <property type="match status" value="1"/>
</dbReference>
<dbReference type="Proteomes" id="UP000037784">
    <property type="component" value="Unassembled WGS sequence"/>
</dbReference>
<evidence type="ECO:0000313" key="3">
    <source>
        <dbReference type="EMBL" id="KPL89117.1"/>
    </source>
</evidence>
<dbReference type="Proteomes" id="UP000050502">
    <property type="component" value="Unassembled WGS sequence"/>
</dbReference>
<dbReference type="InterPro" id="IPR011033">
    <property type="entry name" value="PRC_barrel-like_sf"/>
</dbReference>
<accession>A0A0M9UCN5</accession>
<dbReference type="PROSITE" id="PS50914">
    <property type="entry name" value="BON"/>
    <property type="match status" value="2"/>
</dbReference>
<dbReference type="InterPro" id="IPR051686">
    <property type="entry name" value="Lipoprotein_DolP"/>
</dbReference>
<reference evidence="4" key="3">
    <citation type="submission" date="2015-08" db="EMBL/GenBank/DDBJ databases">
        <title>Draft Genome Sequence of a Heterotrophic Facultative Anaerobic Bacterium Ardenticatena maritima Strain 110S.</title>
        <authorList>
            <person name="Kawaichi S."/>
            <person name="Yoshida T."/>
            <person name="Sako Y."/>
            <person name="Nakamura R."/>
        </authorList>
    </citation>
    <scope>NUCLEOTIDE SEQUENCE [LARGE SCALE GENOMIC DNA]</scope>
    <source>
        <strain evidence="4">110S</strain>
    </source>
</reference>
<dbReference type="RefSeq" id="WP_054493016.1">
    <property type="nucleotide sequence ID" value="NZ_BBZA01000116.1"/>
</dbReference>
<dbReference type="OrthoDB" id="7274881at2"/>
<dbReference type="EMBL" id="LGKN01000003">
    <property type="protein sequence ID" value="KPL89117.1"/>
    <property type="molecule type" value="Genomic_DNA"/>
</dbReference>
<dbReference type="InterPro" id="IPR014747">
    <property type="entry name" value="Bac_photo_RC_H_C"/>
</dbReference>
<comment type="caution">
    <text evidence="2">The sequence shown here is derived from an EMBL/GenBank/DDBJ whole genome shotgun (WGS) entry which is preliminary data.</text>
</comment>
<feature type="domain" description="BON" evidence="1">
    <location>
        <begin position="276"/>
        <end position="344"/>
    </location>
</feature>
<sequence length="358" mass="39833">MLRIGAPVLATDGEIGTLKYVILDSRTRAVSDIVVESGTIFKRARVISARHIERVDEDGTVHLSVDSEFVRNCRIFEHKEFSTPEWANETGYNAQNVLIWSDPYAGPTLKELPRPTVRLHIDRGVGEETLLVGRGSAVYTKDGERVGTIDHIAIDPATMQPLYVVVRLPGIRKRRVVVPAEKVQEWQHQAITLDMEKKELHALPPYTPRTPDIKLGEAVREAIEALGIPVDALSVFVDKGHVLVRGHTHSPEDRRRIEAAVRKVEGVLSVTNEITTDRELELRVQSRLLADPVAGLYPVDVVVNNRVATVIGTVPHETIQDLILKIVRQTPGIAAVIDHITVDPDAFKEEPLPVIVMR</sequence>
<dbReference type="EMBL" id="BBZA01000116">
    <property type="protein sequence ID" value="GAP63138.1"/>
    <property type="molecule type" value="Genomic_DNA"/>
</dbReference>
<reference evidence="3 5" key="2">
    <citation type="submission" date="2015-07" db="EMBL/GenBank/DDBJ databases">
        <title>Whole genome sequence of Ardenticatena maritima DSM 23922.</title>
        <authorList>
            <person name="Hemp J."/>
            <person name="Ward L.M."/>
            <person name="Pace L.A."/>
            <person name="Fischer W.W."/>
        </authorList>
    </citation>
    <scope>NUCLEOTIDE SEQUENCE [LARGE SCALE GENOMIC DNA]</scope>
    <source>
        <strain evidence="3 5">110S</strain>
    </source>
</reference>
<gene>
    <name evidence="2" type="ORF">ARMA_1561</name>
    <name evidence="3" type="ORF">SE16_00855</name>
</gene>
<reference evidence="2" key="1">
    <citation type="journal article" date="2015" name="Genome Announc.">
        <title>Draft Genome Sequence of a Heterotrophic Facultative Anaerobic Thermophilic Bacterium, Ardenticatena maritima Strain 110ST.</title>
        <authorList>
            <person name="Kawaichi S."/>
            <person name="Yoshida T."/>
            <person name="Sako Y."/>
            <person name="Nakamura R."/>
        </authorList>
    </citation>
    <scope>NUCLEOTIDE SEQUENCE [LARGE SCALE GENOMIC DNA]</scope>
    <source>
        <strain evidence="2">110S</strain>
    </source>
</reference>
<dbReference type="AlphaFoldDB" id="A0A0M9UCN5"/>
<dbReference type="Pfam" id="PF05239">
    <property type="entry name" value="PRC"/>
    <property type="match status" value="1"/>
</dbReference>
<name>A0A0M9UCN5_9CHLR</name>
<dbReference type="Pfam" id="PF04972">
    <property type="entry name" value="BON"/>
    <property type="match status" value="1"/>
</dbReference>
<protein>
    <recommendedName>
        <fullName evidence="1">BON domain-containing protein</fullName>
    </recommendedName>
</protein>
<evidence type="ECO:0000313" key="2">
    <source>
        <dbReference type="EMBL" id="GAP63138.1"/>
    </source>
</evidence>
<evidence type="ECO:0000259" key="1">
    <source>
        <dbReference type="PROSITE" id="PS50914"/>
    </source>
</evidence>